<proteinExistence type="predicted"/>
<dbReference type="EMBL" id="KN831768">
    <property type="protein sequence ID" value="KIM48580.1"/>
    <property type="molecule type" value="Genomic_DNA"/>
</dbReference>
<feature type="compositionally biased region" description="Polar residues" evidence="1">
    <location>
        <begin position="35"/>
        <end position="51"/>
    </location>
</feature>
<reference evidence="3" key="2">
    <citation type="submission" date="2015-01" db="EMBL/GenBank/DDBJ databases">
        <title>Evolutionary Origins and Diversification of the Mycorrhizal Mutualists.</title>
        <authorList>
            <consortium name="DOE Joint Genome Institute"/>
            <consortium name="Mycorrhizal Genomics Consortium"/>
            <person name="Kohler A."/>
            <person name="Kuo A."/>
            <person name="Nagy L.G."/>
            <person name="Floudas D."/>
            <person name="Copeland A."/>
            <person name="Barry K.W."/>
            <person name="Cichocki N."/>
            <person name="Veneault-Fourrey C."/>
            <person name="LaButti K."/>
            <person name="Lindquist E.A."/>
            <person name="Lipzen A."/>
            <person name="Lundell T."/>
            <person name="Morin E."/>
            <person name="Murat C."/>
            <person name="Riley R."/>
            <person name="Ohm R."/>
            <person name="Sun H."/>
            <person name="Tunlid A."/>
            <person name="Henrissat B."/>
            <person name="Grigoriev I.V."/>
            <person name="Hibbett D.S."/>
            <person name="Martin F."/>
        </authorList>
    </citation>
    <scope>NUCLEOTIDE SEQUENCE [LARGE SCALE GENOMIC DNA]</scope>
    <source>
        <strain evidence="3">h7</strain>
    </source>
</reference>
<gene>
    <name evidence="2" type="ORF">M413DRAFT_437791</name>
</gene>
<feature type="region of interest" description="Disordered" evidence="1">
    <location>
        <begin position="1"/>
        <end position="51"/>
    </location>
</feature>
<name>A0A0C3CIL9_HEBCY</name>
<reference evidence="2 3" key="1">
    <citation type="submission" date="2014-04" db="EMBL/GenBank/DDBJ databases">
        <authorList>
            <consortium name="DOE Joint Genome Institute"/>
            <person name="Kuo A."/>
            <person name="Gay G."/>
            <person name="Dore J."/>
            <person name="Kohler A."/>
            <person name="Nagy L.G."/>
            <person name="Floudas D."/>
            <person name="Copeland A."/>
            <person name="Barry K.W."/>
            <person name="Cichocki N."/>
            <person name="Veneault-Fourrey C."/>
            <person name="LaButti K."/>
            <person name="Lindquist E.A."/>
            <person name="Lipzen A."/>
            <person name="Lundell T."/>
            <person name="Morin E."/>
            <person name="Murat C."/>
            <person name="Sun H."/>
            <person name="Tunlid A."/>
            <person name="Henrissat B."/>
            <person name="Grigoriev I.V."/>
            <person name="Hibbett D.S."/>
            <person name="Martin F."/>
            <person name="Nordberg H.P."/>
            <person name="Cantor M.N."/>
            <person name="Hua S.X."/>
        </authorList>
    </citation>
    <scope>NUCLEOTIDE SEQUENCE [LARGE SCALE GENOMIC DNA]</scope>
    <source>
        <strain evidence="3">h7</strain>
    </source>
</reference>
<feature type="compositionally biased region" description="Polar residues" evidence="1">
    <location>
        <begin position="12"/>
        <end position="21"/>
    </location>
</feature>
<accession>A0A0C3CIL9</accession>
<evidence type="ECO:0000313" key="2">
    <source>
        <dbReference type="EMBL" id="KIM48580.1"/>
    </source>
</evidence>
<dbReference type="Proteomes" id="UP000053424">
    <property type="component" value="Unassembled WGS sequence"/>
</dbReference>
<feature type="compositionally biased region" description="Basic and acidic residues" evidence="1">
    <location>
        <begin position="22"/>
        <end position="33"/>
    </location>
</feature>
<organism evidence="2 3">
    <name type="scientific">Hebeloma cylindrosporum</name>
    <dbReference type="NCBI Taxonomy" id="76867"/>
    <lineage>
        <taxon>Eukaryota</taxon>
        <taxon>Fungi</taxon>
        <taxon>Dikarya</taxon>
        <taxon>Basidiomycota</taxon>
        <taxon>Agaricomycotina</taxon>
        <taxon>Agaricomycetes</taxon>
        <taxon>Agaricomycetidae</taxon>
        <taxon>Agaricales</taxon>
        <taxon>Agaricineae</taxon>
        <taxon>Hymenogastraceae</taxon>
        <taxon>Hebeloma</taxon>
    </lineage>
</organism>
<dbReference type="AlphaFoldDB" id="A0A0C3CIL9"/>
<keyword evidence="3" id="KW-1185">Reference proteome</keyword>
<evidence type="ECO:0000256" key="1">
    <source>
        <dbReference type="SAM" id="MobiDB-lite"/>
    </source>
</evidence>
<evidence type="ECO:0000313" key="3">
    <source>
        <dbReference type="Proteomes" id="UP000053424"/>
    </source>
</evidence>
<protein>
    <submittedName>
        <fullName evidence="2">Uncharacterized protein</fullName>
    </submittedName>
</protein>
<dbReference type="HOGENOM" id="CLU_3106585_0_0_1"/>
<sequence length="51" mass="5913">MFKKFQWHKSVIPQSNASGNEENPKDLGDEMETRSWMTSYDKNQGRSTSCT</sequence>